<dbReference type="Proteomes" id="UP000239720">
    <property type="component" value="Unassembled WGS sequence"/>
</dbReference>
<dbReference type="OrthoDB" id="9780944at2"/>
<evidence type="ECO:0000313" key="4">
    <source>
        <dbReference type="Proteomes" id="UP000239720"/>
    </source>
</evidence>
<sequence length="304" mass="34143">MKRIVSVSIGSSLRDESVEIDILGEKHHIQRIGTDGDIEKAISIIKELDGKVDAFGVGGIDLYLTGVTNKKHVIKEAIPIINAPKITPICDGSGVKNTLEYRVINYLRDNNIIPLKDKKVLVTCATDRFRMTEAFIENDCNVLIGDLIFALGIPMTIKKIEVFKVLLKIFIPLISKLPFKILYPTGSKQSENNHEKFKKYYENADIIAGDFHYIKKYMPKSLEGKIIITNTVTSKDVSLLKSLGVDTLVTTTPNWGGRSFGTNVVEAIILSNLKKKWDDLKESDYNLMIDKLGIMPRIVRFKES</sequence>
<evidence type="ECO:0000313" key="1">
    <source>
        <dbReference type="EMBL" id="AUG58026.1"/>
    </source>
</evidence>
<dbReference type="EMBL" id="NEMB01000003">
    <property type="protein sequence ID" value="PQQ67915.1"/>
    <property type="molecule type" value="Genomic_DNA"/>
</dbReference>
<keyword evidence="3" id="KW-1185">Reference proteome</keyword>
<name>A0A2K9E8V5_9FIRM</name>
<organism evidence="1 3">
    <name type="scientific">Acetivibrio saccincola</name>
    <dbReference type="NCBI Taxonomy" id="1677857"/>
    <lineage>
        <taxon>Bacteria</taxon>
        <taxon>Bacillati</taxon>
        <taxon>Bacillota</taxon>
        <taxon>Clostridia</taxon>
        <taxon>Eubacteriales</taxon>
        <taxon>Oscillospiraceae</taxon>
        <taxon>Acetivibrio</taxon>
    </lineage>
</organism>
<reference evidence="1 3" key="1">
    <citation type="submission" date="2017-12" db="EMBL/GenBank/DDBJ databases">
        <title>Complete genome sequence of Herbivorax saccincola GGR1, a novel Cellulosome-producing hydrolytic bacterium in a thermophilic biogas plant, established by Illumina and Nanopore MinION sequencing.</title>
        <authorList>
            <person name="Pechtl A."/>
            <person name="Ruckert C."/>
            <person name="Koeck D.E."/>
            <person name="Maus I."/>
            <person name="Winkler A."/>
            <person name="Kalinowski J."/>
            <person name="Puhler A."/>
            <person name="Schwarz W.W."/>
            <person name="Zverlov V.V."/>
            <person name="Schluter A."/>
            <person name="Liebl W."/>
        </authorList>
    </citation>
    <scope>NUCLEOTIDE SEQUENCE [LARGE SCALE GENOMIC DNA]</scope>
    <source>
        <strain evidence="1">GGR1</strain>
        <strain evidence="3">SR1</strain>
    </source>
</reference>
<protein>
    <submittedName>
        <fullName evidence="2">Quinate 5-dehydrogenase</fullName>
    </submittedName>
</protein>
<dbReference type="KEGG" id="hsc:HVS_10655"/>
<proteinExistence type="predicted"/>
<dbReference type="EMBL" id="CP025197">
    <property type="protein sequence ID" value="AUG58026.1"/>
    <property type="molecule type" value="Genomic_DNA"/>
</dbReference>
<dbReference type="AlphaFoldDB" id="A0A2K9E8V5"/>
<gene>
    <name evidence="2" type="ORF">B9R14_14875</name>
    <name evidence="1" type="ORF">HVS_10655</name>
</gene>
<accession>A0A2K9E8V5</accession>
<evidence type="ECO:0000313" key="2">
    <source>
        <dbReference type="EMBL" id="PQQ67915.1"/>
    </source>
</evidence>
<dbReference type="Proteomes" id="UP000233534">
    <property type="component" value="Chromosome"/>
</dbReference>
<dbReference type="RefSeq" id="WP_101302089.1">
    <property type="nucleotide sequence ID" value="NZ_CP025197.1"/>
</dbReference>
<reference evidence="2 4" key="2">
    <citation type="journal article" date="2018" name="Syst. Appl. Microbiol.">
        <title>Characterization and high-quality draft genome sequence of Herbivorax saccincola A7, an anaerobic, alkaliphilic, thermophilic, cellulolytic, and xylanolytic bacterium.</title>
        <authorList>
            <person name="Aikawa S."/>
            <person name="Baramee S."/>
            <person name="Sermsathanaswadi J."/>
            <person name="Thianheng P."/>
            <person name="Tachaapaikoon C."/>
            <person name="Shikata A."/>
            <person name="Waeonukul R."/>
            <person name="Pason P."/>
            <person name="Ratanakhanokchai K."/>
            <person name="Kosugi A."/>
        </authorList>
    </citation>
    <scope>NUCLEOTIDE SEQUENCE [LARGE SCALE GENOMIC DNA]</scope>
    <source>
        <strain evidence="2 4">A7</strain>
    </source>
</reference>
<evidence type="ECO:0000313" key="3">
    <source>
        <dbReference type="Proteomes" id="UP000233534"/>
    </source>
</evidence>